<dbReference type="RefSeq" id="WP_161346479.1">
    <property type="nucleotide sequence ID" value="NZ_BMGW01000006.1"/>
</dbReference>
<dbReference type="Gene3D" id="2.40.420.20">
    <property type="match status" value="1"/>
</dbReference>
<dbReference type="NCBIfam" id="TIGR01730">
    <property type="entry name" value="RND_mfp"/>
    <property type="match status" value="1"/>
</dbReference>
<feature type="domain" description="Multidrug resistance protein MdtA-like barrel-sandwich hybrid" evidence="3">
    <location>
        <begin position="76"/>
        <end position="189"/>
    </location>
</feature>
<name>A0A6L8VHH8_9RHOB</name>
<dbReference type="PANTHER" id="PTHR30469:SF11">
    <property type="entry name" value="BLL4320 PROTEIN"/>
    <property type="match status" value="1"/>
</dbReference>
<organism evidence="5 6">
    <name type="scientific">Frigidibacter albus</name>
    <dbReference type="NCBI Taxonomy" id="1465486"/>
    <lineage>
        <taxon>Bacteria</taxon>
        <taxon>Pseudomonadati</taxon>
        <taxon>Pseudomonadota</taxon>
        <taxon>Alphaproteobacteria</taxon>
        <taxon>Rhodobacterales</taxon>
        <taxon>Paracoccaceae</taxon>
        <taxon>Frigidibacter</taxon>
    </lineage>
</organism>
<dbReference type="InterPro" id="IPR058792">
    <property type="entry name" value="Beta-barrel_RND_2"/>
</dbReference>
<dbReference type="FunFam" id="2.40.30.170:FF:000010">
    <property type="entry name" value="Efflux RND transporter periplasmic adaptor subunit"/>
    <property type="match status" value="1"/>
</dbReference>
<proteinExistence type="inferred from homology"/>
<dbReference type="Proteomes" id="UP000477083">
    <property type="component" value="Unassembled WGS sequence"/>
</dbReference>
<evidence type="ECO:0000259" key="3">
    <source>
        <dbReference type="Pfam" id="PF25917"/>
    </source>
</evidence>
<protein>
    <submittedName>
        <fullName evidence="5">Efflux RND transporter periplasmic adaptor subunit</fullName>
    </submittedName>
</protein>
<comment type="caution">
    <text evidence="5">The sequence shown here is derived from an EMBL/GenBank/DDBJ whole genome shotgun (WGS) entry which is preliminary data.</text>
</comment>
<evidence type="ECO:0000256" key="2">
    <source>
        <dbReference type="SAM" id="MobiDB-lite"/>
    </source>
</evidence>
<dbReference type="SUPFAM" id="SSF111369">
    <property type="entry name" value="HlyD-like secretion proteins"/>
    <property type="match status" value="1"/>
</dbReference>
<dbReference type="InterPro" id="IPR006143">
    <property type="entry name" value="RND_pump_MFP"/>
</dbReference>
<dbReference type="Gene3D" id="2.40.50.100">
    <property type="match status" value="1"/>
</dbReference>
<sequence length="414" mass="42565">MVKRLFIAVILLGLVVGGIVGFNLFRDKMIGEFFAGMTPAPVAVSVTVAEPITWTPGLEAVGTALAAQGVDLSVEAAGVVREVLFAPNQQVSAGDQLVQIDDRIEQADLAAAIAGQELAETELTRSRTLQQRGVSTANTLDTAEATATEARSRVQSLRAVLEQKQSVAPFDGVIGIPRIEAGEYVTPGTIYATLQDLDSMRVDFSLPEQEAGIVKIGMPVTVSSEVGGVTATGKVTGIEPKIDPNSRLVTVRAEVENPETAITPGQFLRVRVELPVEEGVIALPQTAVSSNLYGDSVYIVRAPEAEDEPERVEQVFVTLGRRTGSVIEIRDGVAAGDRVVNAGQNRLSGNAAVTIDNTVAPVAAAVPAPGEAAAAESDAAADPGAADAAPAAPDAGDAAPAAPGAGDAPPAANE</sequence>
<feature type="domain" description="CusB-like beta-barrel" evidence="4">
    <location>
        <begin position="202"/>
        <end position="272"/>
    </location>
</feature>
<evidence type="ECO:0000313" key="5">
    <source>
        <dbReference type="EMBL" id="MZQ89673.1"/>
    </source>
</evidence>
<dbReference type="GO" id="GO:1990281">
    <property type="term" value="C:efflux pump complex"/>
    <property type="evidence" value="ECO:0007669"/>
    <property type="project" value="TreeGrafter"/>
</dbReference>
<reference evidence="5 6" key="1">
    <citation type="submission" date="2020-01" db="EMBL/GenBank/DDBJ databases">
        <title>Frigidibacter albus SP32T (=CGMCC 1.13995T).</title>
        <authorList>
            <person name="Liao X."/>
        </authorList>
    </citation>
    <scope>NUCLEOTIDE SEQUENCE [LARGE SCALE GENOMIC DNA]</scope>
    <source>
        <strain evidence="5 6">SP32</strain>
    </source>
</reference>
<gene>
    <name evidence="5" type="ORF">GS660_11275</name>
</gene>
<evidence type="ECO:0000313" key="6">
    <source>
        <dbReference type="Proteomes" id="UP000477083"/>
    </source>
</evidence>
<dbReference type="Pfam" id="PF25954">
    <property type="entry name" value="Beta-barrel_RND_2"/>
    <property type="match status" value="1"/>
</dbReference>
<dbReference type="OrthoDB" id="9806939at2"/>
<dbReference type="Pfam" id="PF25917">
    <property type="entry name" value="BSH_RND"/>
    <property type="match status" value="1"/>
</dbReference>
<dbReference type="Gene3D" id="1.10.287.470">
    <property type="entry name" value="Helix hairpin bin"/>
    <property type="match status" value="1"/>
</dbReference>
<feature type="region of interest" description="Disordered" evidence="2">
    <location>
        <begin position="368"/>
        <end position="414"/>
    </location>
</feature>
<dbReference type="Gene3D" id="2.40.30.170">
    <property type="match status" value="1"/>
</dbReference>
<accession>A0A6L8VHH8</accession>
<dbReference type="InterPro" id="IPR058625">
    <property type="entry name" value="MdtA-like_BSH"/>
</dbReference>
<dbReference type="AlphaFoldDB" id="A0A6L8VHH8"/>
<dbReference type="EMBL" id="WWNR01000006">
    <property type="protein sequence ID" value="MZQ89673.1"/>
    <property type="molecule type" value="Genomic_DNA"/>
</dbReference>
<dbReference type="GO" id="GO:0015562">
    <property type="term" value="F:efflux transmembrane transporter activity"/>
    <property type="evidence" value="ECO:0007669"/>
    <property type="project" value="TreeGrafter"/>
</dbReference>
<keyword evidence="6" id="KW-1185">Reference proteome</keyword>
<comment type="similarity">
    <text evidence="1">Belongs to the membrane fusion protein (MFP) (TC 8.A.1) family.</text>
</comment>
<dbReference type="PANTHER" id="PTHR30469">
    <property type="entry name" value="MULTIDRUG RESISTANCE PROTEIN MDTA"/>
    <property type="match status" value="1"/>
</dbReference>
<evidence type="ECO:0000256" key="1">
    <source>
        <dbReference type="ARBA" id="ARBA00009477"/>
    </source>
</evidence>
<evidence type="ECO:0000259" key="4">
    <source>
        <dbReference type="Pfam" id="PF25954"/>
    </source>
</evidence>